<accession>E3NIY6</accession>
<keyword evidence="3" id="KW-1185">Reference proteome</keyword>
<evidence type="ECO:0000256" key="1">
    <source>
        <dbReference type="SAM" id="MobiDB-lite"/>
    </source>
</evidence>
<dbReference type="eggNOG" id="ENOG502T3HH">
    <property type="taxonomic scope" value="Eukaryota"/>
</dbReference>
<dbReference type="OMA" id="KLICIVE"/>
<evidence type="ECO:0000313" key="2">
    <source>
        <dbReference type="EMBL" id="EFO99594.1"/>
    </source>
</evidence>
<feature type="region of interest" description="Disordered" evidence="1">
    <location>
        <begin position="1"/>
        <end position="44"/>
    </location>
</feature>
<feature type="compositionally biased region" description="Polar residues" evidence="1">
    <location>
        <begin position="819"/>
        <end position="842"/>
    </location>
</feature>
<sequence length="932" mass="105975">MKEEYSSSSLEDTEDEYNPYKKSRLESSGSESSDDGEMKENSSELQKMEFSEVLEIDCIWRSGPHFGNFRKKEMETVVRLGARTITDVSKFVLPKFEKPGSKFASFDVSDGIFNDGLKWSRKEKGKPVVKPRKRTVSLAGEKFEVTSFCSPLCSSFKKFTLQKPNDKTLHVVYVSTSARHFYDDLMNMKNNRISDCLSKKVREALAGQTIKSVFENLKKVHPELSEKQVRNLARTVPDCVKKNRGLVPVTVPEVLAQLQTTTRDSYFNSKGKDFEFVYVDKDMMSIYVKSLPTRINIQDYKSTLDQSEKWSVDDINSFIDYHSKNSNSGTINKMSGQLQIDCTFDLSDCVVTIISCDLTGFLTRSSTKTRHCCLAFMISSSKKRECHKFFADCLHQEFLNVDPRLQKGVPVVVTDGESALSEYTNKDYFKDTVLLRCAVHRRDNLTREMLVSDSEVRTIFGTTLEDGKLRGGLFDVMNFDSFEKKIEESDLSETVKNWLDVRKLDLFKTHSLYQRLQAGLIMQYVTTNRIENFNSKIKNHFSKPVTGSRCAEKLICIVEEEKSRLADAVLNGNDGFISYSSYRNSENATGFDRSKMLQKVGFLKSSVSQVLKIPNILWNSCDQDKLKLNDVFSLEVTTKTDEKFLVQKSRNSEEAVSVHIVNGSTLVCKNSKCSTDLNALCLHILSTALILPVHTRMRCWTEMEKNLKQISRKEFSRRINSGKEARRFNKRKYTSSSRNNDDRTLLGFARGKTSEQNETSFDGENSVISSNIDMTETTIRTPTEIVDSDDTMIDSATPTEIVDSDDAMIDSACDETEKQSNPSNSLQANHTESESSSDSDNCATFRRLNKFIKNMKVPRKRNQSSKAANVGALKSDENFEIDSSLDSPKSPKTKYTRLSRKSSDDHHRSNRVQKSSQTKYNTRANSLKKTHT</sequence>
<dbReference type="OrthoDB" id="5903424at2759"/>
<feature type="region of interest" description="Disordered" evidence="1">
    <location>
        <begin position="881"/>
        <end position="932"/>
    </location>
</feature>
<feature type="compositionally biased region" description="Polar residues" evidence="1">
    <location>
        <begin position="912"/>
        <end position="925"/>
    </location>
</feature>
<dbReference type="STRING" id="31234.E3NIY6"/>
<reference evidence="2" key="1">
    <citation type="submission" date="2007-07" db="EMBL/GenBank/DDBJ databases">
        <title>PCAP assembly of the Caenorhabditis remanei genome.</title>
        <authorList>
            <consortium name="The Caenorhabditis remanei Sequencing Consortium"/>
            <person name="Wilson R.K."/>
        </authorList>
    </citation>
    <scope>NUCLEOTIDE SEQUENCE [LARGE SCALE GENOMIC DNA]</scope>
    <source>
        <strain evidence="2">PB4641</strain>
    </source>
</reference>
<feature type="region of interest" description="Disordered" evidence="1">
    <location>
        <begin position="813"/>
        <end position="842"/>
    </location>
</feature>
<dbReference type="AlphaFoldDB" id="E3NIY6"/>
<evidence type="ECO:0000313" key="3">
    <source>
        <dbReference type="Proteomes" id="UP000008281"/>
    </source>
</evidence>
<dbReference type="Proteomes" id="UP000008281">
    <property type="component" value="Unassembled WGS sequence"/>
</dbReference>
<dbReference type="InParanoid" id="E3NIY6"/>
<gene>
    <name evidence="2" type="ORF">CRE_22134</name>
</gene>
<evidence type="ECO:0008006" key="4">
    <source>
        <dbReference type="Google" id="ProtNLM"/>
    </source>
</evidence>
<feature type="compositionally biased region" description="Polar residues" evidence="1">
    <location>
        <begin position="1"/>
        <end position="10"/>
    </location>
</feature>
<protein>
    <recommendedName>
        <fullName evidence="4">SWIM-type domain-containing protein</fullName>
    </recommendedName>
</protein>
<proteinExistence type="predicted"/>
<feature type="compositionally biased region" description="Basic residues" evidence="1">
    <location>
        <begin position="891"/>
        <end position="900"/>
    </location>
</feature>
<dbReference type="HOGENOM" id="CLU_314037_0_0_1"/>
<name>E3NIY6_CAERE</name>
<organism evidence="3">
    <name type="scientific">Caenorhabditis remanei</name>
    <name type="common">Caenorhabditis vulgaris</name>
    <dbReference type="NCBI Taxonomy" id="31234"/>
    <lineage>
        <taxon>Eukaryota</taxon>
        <taxon>Metazoa</taxon>
        <taxon>Ecdysozoa</taxon>
        <taxon>Nematoda</taxon>
        <taxon>Chromadorea</taxon>
        <taxon>Rhabditida</taxon>
        <taxon>Rhabditina</taxon>
        <taxon>Rhabditomorpha</taxon>
        <taxon>Rhabditoidea</taxon>
        <taxon>Rhabditidae</taxon>
        <taxon>Peloderinae</taxon>
        <taxon>Caenorhabditis</taxon>
    </lineage>
</organism>
<dbReference type="EMBL" id="DS268719">
    <property type="protein sequence ID" value="EFO99594.1"/>
    <property type="molecule type" value="Genomic_DNA"/>
</dbReference>